<gene>
    <name evidence="2" type="ORF">K466DRAFT_597931</name>
</gene>
<organism evidence="2 3">
    <name type="scientific">Polyporus arcularius HHB13444</name>
    <dbReference type="NCBI Taxonomy" id="1314778"/>
    <lineage>
        <taxon>Eukaryota</taxon>
        <taxon>Fungi</taxon>
        <taxon>Dikarya</taxon>
        <taxon>Basidiomycota</taxon>
        <taxon>Agaricomycotina</taxon>
        <taxon>Agaricomycetes</taxon>
        <taxon>Polyporales</taxon>
        <taxon>Polyporaceae</taxon>
        <taxon>Polyporus</taxon>
    </lineage>
</organism>
<dbReference type="EMBL" id="ML211081">
    <property type="protein sequence ID" value="TFK89289.1"/>
    <property type="molecule type" value="Genomic_DNA"/>
</dbReference>
<name>A0A5C3PK59_9APHY</name>
<evidence type="ECO:0000313" key="2">
    <source>
        <dbReference type="EMBL" id="TFK89289.1"/>
    </source>
</evidence>
<sequence>MAAKRRLFPFIIARRILGLLLSDTPTLRSILFDEGGNDSTHHPRDTHSAAQFERDVWFNAYAHYQDKGATLSRYRRILVRTLEVKRQKGSSEHEYIFAHVFADSNDLRDPREVLVGYIMTERTMAGAPDTTT</sequence>
<dbReference type="Proteomes" id="UP000308197">
    <property type="component" value="Unassembled WGS sequence"/>
</dbReference>
<evidence type="ECO:0000313" key="3">
    <source>
        <dbReference type="Proteomes" id="UP000308197"/>
    </source>
</evidence>
<proteinExistence type="predicted"/>
<feature type="chain" id="PRO_5023103426" evidence="1">
    <location>
        <begin position="23"/>
        <end position="132"/>
    </location>
</feature>
<dbReference type="InParanoid" id="A0A5C3PK59"/>
<feature type="signal peptide" evidence="1">
    <location>
        <begin position="1"/>
        <end position="22"/>
    </location>
</feature>
<keyword evidence="3" id="KW-1185">Reference proteome</keyword>
<accession>A0A5C3PK59</accession>
<reference evidence="2 3" key="1">
    <citation type="journal article" date="2019" name="Nat. Ecol. Evol.">
        <title>Megaphylogeny resolves global patterns of mushroom evolution.</title>
        <authorList>
            <person name="Varga T."/>
            <person name="Krizsan K."/>
            <person name="Foldi C."/>
            <person name="Dima B."/>
            <person name="Sanchez-Garcia M."/>
            <person name="Sanchez-Ramirez S."/>
            <person name="Szollosi G.J."/>
            <person name="Szarkandi J.G."/>
            <person name="Papp V."/>
            <person name="Albert L."/>
            <person name="Andreopoulos W."/>
            <person name="Angelini C."/>
            <person name="Antonin V."/>
            <person name="Barry K.W."/>
            <person name="Bougher N.L."/>
            <person name="Buchanan P."/>
            <person name="Buyck B."/>
            <person name="Bense V."/>
            <person name="Catcheside P."/>
            <person name="Chovatia M."/>
            <person name="Cooper J."/>
            <person name="Damon W."/>
            <person name="Desjardin D."/>
            <person name="Finy P."/>
            <person name="Geml J."/>
            <person name="Haridas S."/>
            <person name="Hughes K."/>
            <person name="Justo A."/>
            <person name="Karasinski D."/>
            <person name="Kautmanova I."/>
            <person name="Kiss B."/>
            <person name="Kocsube S."/>
            <person name="Kotiranta H."/>
            <person name="LaButti K.M."/>
            <person name="Lechner B.E."/>
            <person name="Liimatainen K."/>
            <person name="Lipzen A."/>
            <person name="Lukacs Z."/>
            <person name="Mihaltcheva S."/>
            <person name="Morgado L.N."/>
            <person name="Niskanen T."/>
            <person name="Noordeloos M.E."/>
            <person name="Ohm R.A."/>
            <person name="Ortiz-Santana B."/>
            <person name="Ovrebo C."/>
            <person name="Racz N."/>
            <person name="Riley R."/>
            <person name="Savchenko A."/>
            <person name="Shiryaev A."/>
            <person name="Soop K."/>
            <person name="Spirin V."/>
            <person name="Szebenyi C."/>
            <person name="Tomsovsky M."/>
            <person name="Tulloss R.E."/>
            <person name="Uehling J."/>
            <person name="Grigoriev I.V."/>
            <person name="Vagvolgyi C."/>
            <person name="Papp T."/>
            <person name="Martin F.M."/>
            <person name="Miettinen O."/>
            <person name="Hibbett D.S."/>
            <person name="Nagy L.G."/>
        </authorList>
    </citation>
    <scope>NUCLEOTIDE SEQUENCE [LARGE SCALE GENOMIC DNA]</scope>
    <source>
        <strain evidence="2 3">HHB13444</strain>
    </source>
</reference>
<protein>
    <submittedName>
        <fullName evidence="2">Uncharacterized protein</fullName>
    </submittedName>
</protein>
<dbReference type="AlphaFoldDB" id="A0A5C3PK59"/>
<keyword evidence="1" id="KW-0732">Signal</keyword>
<evidence type="ECO:0000256" key="1">
    <source>
        <dbReference type="SAM" id="SignalP"/>
    </source>
</evidence>